<dbReference type="Proteomes" id="UP000447434">
    <property type="component" value="Chromosome 3"/>
</dbReference>
<sequence>MDKELCANGCGFYGSSENKNFCSKCYKDYLKLKENINKPYGDECEIKNLKVNIFVPHESSSTSQKPCDLDSFNTDVGVANDVVAVSTTMKNKKRCKSCNKKVGISGFECRCGEVFCGRHRYPELHACKVSFKEIGRQVLAKQNPLCIRDKLGNRV</sequence>
<dbReference type="PANTHER" id="PTHR10634:SF124">
    <property type="entry name" value="ZINC FINGER A20 AND AN1 DOMAIN-CONTAINING STRESS-ASSOCIATED PROTEIN 8-RELATED"/>
    <property type="match status" value="1"/>
</dbReference>
<reference evidence="6" key="1">
    <citation type="journal article" date="2020" name="Nat. Commun.">
        <title>Genome sequence of the cluster root forming white lupin.</title>
        <authorList>
            <person name="Hufnagel B."/>
            <person name="Marques A."/>
            <person name="Soriano A."/>
            <person name="Marques L."/>
            <person name="Divol F."/>
            <person name="Doumas P."/>
            <person name="Sallet E."/>
            <person name="Mancinotti D."/>
            <person name="Carrere S."/>
            <person name="Marande W."/>
            <person name="Arribat S."/>
            <person name="Keller J."/>
            <person name="Huneau C."/>
            <person name="Blein T."/>
            <person name="Aime D."/>
            <person name="Laguerre M."/>
            <person name="Taylor J."/>
            <person name="Schubert V."/>
            <person name="Nelson M."/>
            <person name="Geu-Flores F."/>
            <person name="Crespi M."/>
            <person name="Gallardo-Guerrero K."/>
            <person name="Delaux P.-M."/>
            <person name="Salse J."/>
            <person name="Berges H."/>
            <person name="Guyot R."/>
            <person name="Gouzy J."/>
            <person name="Peret B."/>
        </authorList>
    </citation>
    <scope>NUCLEOTIDE SEQUENCE [LARGE SCALE GENOMIC DNA]</scope>
    <source>
        <strain evidence="6">cv. Amiga</strain>
    </source>
</reference>
<proteinExistence type="predicted"/>
<evidence type="ECO:0000256" key="1">
    <source>
        <dbReference type="ARBA" id="ARBA00003732"/>
    </source>
</evidence>
<dbReference type="SUPFAM" id="SSF118310">
    <property type="entry name" value="AN1-like Zinc finger"/>
    <property type="match status" value="1"/>
</dbReference>
<dbReference type="Pfam" id="PF01428">
    <property type="entry name" value="zf-AN1"/>
    <property type="match status" value="1"/>
</dbReference>
<dbReference type="Gene3D" id="1.20.5.4770">
    <property type="match status" value="1"/>
</dbReference>
<evidence type="ECO:0000256" key="4">
    <source>
        <dbReference type="ARBA" id="ARBA00022833"/>
    </source>
</evidence>
<dbReference type="Pfam" id="PF01754">
    <property type="entry name" value="zf-A20"/>
    <property type="match status" value="1"/>
</dbReference>
<dbReference type="Gene3D" id="4.10.1110.10">
    <property type="entry name" value="AN1-like Zinc finger"/>
    <property type="match status" value="1"/>
</dbReference>
<dbReference type="SMART" id="SM00154">
    <property type="entry name" value="ZnF_AN1"/>
    <property type="match status" value="1"/>
</dbReference>
<protein>
    <submittedName>
        <fullName evidence="5">Putative transcription regulator A20-like family</fullName>
    </submittedName>
</protein>
<evidence type="ECO:0000313" key="6">
    <source>
        <dbReference type="Proteomes" id="UP000447434"/>
    </source>
</evidence>
<dbReference type="InterPro" id="IPR000058">
    <property type="entry name" value="Znf_AN1"/>
</dbReference>
<dbReference type="GO" id="GO:0003677">
    <property type="term" value="F:DNA binding"/>
    <property type="evidence" value="ECO:0007669"/>
    <property type="project" value="InterPro"/>
</dbReference>
<dbReference type="GO" id="GO:0008270">
    <property type="term" value="F:zinc ion binding"/>
    <property type="evidence" value="ECO:0007669"/>
    <property type="project" value="UniProtKB-KW"/>
</dbReference>
<evidence type="ECO:0000313" key="5">
    <source>
        <dbReference type="EMBL" id="KAE9617215.1"/>
    </source>
</evidence>
<keyword evidence="3" id="KW-0863">Zinc-finger</keyword>
<accession>A0A6A4QR41</accession>
<dbReference type="SUPFAM" id="SSF57716">
    <property type="entry name" value="Glucocorticoid receptor-like (DNA-binding domain)"/>
    <property type="match status" value="1"/>
</dbReference>
<dbReference type="SMART" id="SM00259">
    <property type="entry name" value="ZnF_A20"/>
    <property type="match status" value="1"/>
</dbReference>
<evidence type="ECO:0000256" key="3">
    <source>
        <dbReference type="ARBA" id="ARBA00022771"/>
    </source>
</evidence>
<dbReference type="PROSITE" id="PS51039">
    <property type="entry name" value="ZF_AN1"/>
    <property type="match status" value="1"/>
</dbReference>
<keyword evidence="6" id="KW-1185">Reference proteome</keyword>
<keyword evidence="4" id="KW-0862">Zinc</keyword>
<dbReference type="InterPro" id="IPR002653">
    <property type="entry name" value="Znf_A20"/>
</dbReference>
<evidence type="ECO:0000256" key="2">
    <source>
        <dbReference type="ARBA" id="ARBA00022723"/>
    </source>
</evidence>
<comment type="function">
    <text evidence="1">May be involved in environmental stress response.</text>
</comment>
<dbReference type="PROSITE" id="PS51036">
    <property type="entry name" value="ZF_A20"/>
    <property type="match status" value="1"/>
</dbReference>
<dbReference type="InterPro" id="IPR050652">
    <property type="entry name" value="AN1_A20_ZnFinger"/>
</dbReference>
<dbReference type="InterPro" id="IPR035896">
    <property type="entry name" value="AN1-like_Znf"/>
</dbReference>
<organism evidence="5 6">
    <name type="scientific">Lupinus albus</name>
    <name type="common">White lupine</name>
    <name type="synonym">Lupinus termis</name>
    <dbReference type="NCBI Taxonomy" id="3870"/>
    <lineage>
        <taxon>Eukaryota</taxon>
        <taxon>Viridiplantae</taxon>
        <taxon>Streptophyta</taxon>
        <taxon>Embryophyta</taxon>
        <taxon>Tracheophyta</taxon>
        <taxon>Spermatophyta</taxon>
        <taxon>Magnoliopsida</taxon>
        <taxon>eudicotyledons</taxon>
        <taxon>Gunneridae</taxon>
        <taxon>Pentapetalae</taxon>
        <taxon>rosids</taxon>
        <taxon>fabids</taxon>
        <taxon>Fabales</taxon>
        <taxon>Fabaceae</taxon>
        <taxon>Papilionoideae</taxon>
        <taxon>50 kb inversion clade</taxon>
        <taxon>genistoids sensu lato</taxon>
        <taxon>core genistoids</taxon>
        <taxon>Genisteae</taxon>
        <taxon>Lupinus</taxon>
    </lineage>
</organism>
<dbReference type="PANTHER" id="PTHR10634">
    <property type="entry name" value="AN1-TYPE ZINC FINGER PROTEIN"/>
    <property type="match status" value="1"/>
</dbReference>
<dbReference type="EMBL" id="WOCE01000003">
    <property type="protein sequence ID" value="KAE9617215.1"/>
    <property type="molecule type" value="Genomic_DNA"/>
</dbReference>
<comment type="caution">
    <text evidence="5">The sequence shown here is derived from an EMBL/GenBank/DDBJ whole genome shotgun (WGS) entry which is preliminary data.</text>
</comment>
<dbReference type="OrthoDB" id="428577at2759"/>
<dbReference type="AlphaFoldDB" id="A0A6A4QR41"/>
<gene>
    <name evidence="5" type="ORF">Lalb_Chr03g0033061</name>
</gene>
<keyword evidence="2" id="KW-0479">Metal-binding</keyword>
<name>A0A6A4QR41_LUPAL</name>